<proteinExistence type="predicted"/>
<reference evidence="3 4" key="1">
    <citation type="submission" date="2024-08" db="EMBL/GenBank/DDBJ databases">
        <authorList>
            <person name="Cucini C."/>
            <person name="Frati F."/>
        </authorList>
    </citation>
    <scope>NUCLEOTIDE SEQUENCE [LARGE SCALE GENOMIC DNA]</scope>
</reference>
<keyword evidence="4" id="KW-1185">Reference proteome</keyword>
<sequence length="120" mass="14071">MLFPLWPPVAIIALLVIFLILIILIYGDSICARVKTHTDRITVRARPSLEPMMRMGAVSEAHGHRYSPEQQQRYHQPPSQQQYQLQQREPQQFVQQQQHRYDSPPLEIPQPTTYGREIEV</sequence>
<name>A0ABP1R5K9_9HEXA</name>
<organism evidence="3 4">
    <name type="scientific">Orchesella dallaii</name>
    <dbReference type="NCBI Taxonomy" id="48710"/>
    <lineage>
        <taxon>Eukaryota</taxon>
        <taxon>Metazoa</taxon>
        <taxon>Ecdysozoa</taxon>
        <taxon>Arthropoda</taxon>
        <taxon>Hexapoda</taxon>
        <taxon>Collembola</taxon>
        <taxon>Entomobryomorpha</taxon>
        <taxon>Entomobryoidea</taxon>
        <taxon>Orchesellidae</taxon>
        <taxon>Orchesellinae</taxon>
        <taxon>Orchesella</taxon>
    </lineage>
</organism>
<keyword evidence="2" id="KW-0812">Transmembrane</keyword>
<protein>
    <recommendedName>
        <fullName evidence="5">Secreted protein</fullName>
    </recommendedName>
</protein>
<dbReference type="Proteomes" id="UP001642540">
    <property type="component" value="Unassembled WGS sequence"/>
</dbReference>
<evidence type="ECO:0000256" key="1">
    <source>
        <dbReference type="SAM" id="MobiDB-lite"/>
    </source>
</evidence>
<feature type="compositionally biased region" description="Low complexity" evidence="1">
    <location>
        <begin position="69"/>
        <end position="98"/>
    </location>
</feature>
<accession>A0ABP1R5K9</accession>
<evidence type="ECO:0008006" key="5">
    <source>
        <dbReference type="Google" id="ProtNLM"/>
    </source>
</evidence>
<gene>
    <name evidence="3" type="ORF">ODALV1_LOCUS18808</name>
</gene>
<evidence type="ECO:0000256" key="2">
    <source>
        <dbReference type="SAM" id="Phobius"/>
    </source>
</evidence>
<keyword evidence="2" id="KW-1133">Transmembrane helix</keyword>
<evidence type="ECO:0000313" key="4">
    <source>
        <dbReference type="Proteomes" id="UP001642540"/>
    </source>
</evidence>
<dbReference type="EMBL" id="CAXLJM020000062">
    <property type="protein sequence ID" value="CAL8120006.1"/>
    <property type="molecule type" value="Genomic_DNA"/>
</dbReference>
<feature type="transmembrane region" description="Helical" evidence="2">
    <location>
        <begin position="6"/>
        <end position="26"/>
    </location>
</feature>
<comment type="caution">
    <text evidence="3">The sequence shown here is derived from an EMBL/GenBank/DDBJ whole genome shotgun (WGS) entry which is preliminary data.</text>
</comment>
<keyword evidence="2" id="KW-0472">Membrane</keyword>
<feature type="region of interest" description="Disordered" evidence="1">
    <location>
        <begin position="54"/>
        <end position="120"/>
    </location>
</feature>
<evidence type="ECO:0000313" key="3">
    <source>
        <dbReference type="EMBL" id="CAL8120006.1"/>
    </source>
</evidence>